<comment type="caution">
    <text evidence="2">The sequence shown here is derived from an EMBL/GenBank/DDBJ whole genome shotgun (WGS) entry which is preliminary data.</text>
</comment>
<dbReference type="Gene3D" id="2.60.40.1120">
    <property type="entry name" value="Carboxypeptidase-like, regulatory domain"/>
    <property type="match status" value="1"/>
</dbReference>
<dbReference type="SUPFAM" id="SSF49464">
    <property type="entry name" value="Carboxypeptidase regulatory domain-like"/>
    <property type="match status" value="1"/>
</dbReference>
<evidence type="ECO:0000313" key="2">
    <source>
        <dbReference type="EMBL" id="TLM89986.1"/>
    </source>
</evidence>
<evidence type="ECO:0000256" key="1">
    <source>
        <dbReference type="SAM" id="SignalP"/>
    </source>
</evidence>
<keyword evidence="2" id="KW-0645">Protease</keyword>
<evidence type="ECO:0000313" key="3">
    <source>
        <dbReference type="Proteomes" id="UP000305517"/>
    </source>
</evidence>
<keyword evidence="2" id="KW-0378">Hydrolase</keyword>
<dbReference type="AlphaFoldDB" id="A0A5R8WLQ1"/>
<dbReference type="Proteomes" id="UP000305517">
    <property type="component" value="Unassembled WGS sequence"/>
</dbReference>
<reference evidence="2 3" key="1">
    <citation type="submission" date="2019-05" db="EMBL/GenBank/DDBJ databases">
        <title>Hymenobacter edaphi sp. nov., isolated from abandoned arsenic-contaminated farmland soil.</title>
        <authorList>
            <person name="Nie L."/>
        </authorList>
    </citation>
    <scope>NUCLEOTIDE SEQUENCE [LARGE SCALE GENOMIC DNA]</scope>
    <source>
        <strain evidence="2 3">1-3-3-8</strain>
    </source>
</reference>
<feature type="chain" id="PRO_5024285639" evidence="1">
    <location>
        <begin position="29"/>
        <end position="409"/>
    </location>
</feature>
<dbReference type="OrthoDB" id="1223654at2"/>
<protein>
    <submittedName>
        <fullName evidence="2">Carboxypeptidase-like regulatory domain-containing protein</fullName>
    </submittedName>
</protein>
<dbReference type="InterPro" id="IPR008969">
    <property type="entry name" value="CarboxyPept-like_regulatory"/>
</dbReference>
<organism evidence="2 3">
    <name type="scientific">Hymenobacter jeollabukensis</name>
    <dbReference type="NCBI Taxonomy" id="2025313"/>
    <lineage>
        <taxon>Bacteria</taxon>
        <taxon>Pseudomonadati</taxon>
        <taxon>Bacteroidota</taxon>
        <taxon>Cytophagia</taxon>
        <taxon>Cytophagales</taxon>
        <taxon>Hymenobacteraceae</taxon>
        <taxon>Hymenobacter</taxon>
    </lineage>
</organism>
<dbReference type="Pfam" id="PF13715">
    <property type="entry name" value="CarbopepD_reg_2"/>
    <property type="match status" value="1"/>
</dbReference>
<accession>A0A5R8WLQ1</accession>
<keyword evidence="1" id="KW-0732">Signal</keyword>
<gene>
    <name evidence="2" type="ORF">FDY95_18355</name>
</gene>
<proteinExistence type="predicted"/>
<dbReference type="RefSeq" id="WP_138079986.1">
    <property type="nucleotide sequence ID" value="NZ_VAJM01000010.1"/>
</dbReference>
<keyword evidence="2" id="KW-0121">Carboxypeptidase</keyword>
<feature type="signal peptide" evidence="1">
    <location>
        <begin position="1"/>
        <end position="28"/>
    </location>
</feature>
<keyword evidence="3" id="KW-1185">Reference proteome</keyword>
<sequence>MRGLFLRFLFWARLLVLGTLGLPHAARAQATISGEVRDSVTQAPLAFASVFLANTTRGATTDEAGHFSLSGVPAGNYDLVVSYLGYRLARQNVTVGQTPVVVQLRPAPLSQQLAGVVIRPHRNKPEDYQRFVELFLGNTAFSRQCRIRNPDGVRVEFDAQAGELTAEAYDYLQVDNAALGYRIRFYGLHFQINFREQVLSYYAWPVFEELPTKSAAKQARYAANRLAAYRGSLTHFLRGVRSGQLADAGFVVNRLRRVPNRRWARADSLLRLERQRHAHEVWHPADSLLRQLREPPQYAYLYTRPLPADSLRRLGPGGRAVQLHFRDLAQVTYQREKPDPAYTLPHRLGEPPPRPEQQISVLHLLRPAVEITPTGQLLDPLAVYTEGYWSFEKIGELLPVDYEPPAARP</sequence>
<dbReference type="EMBL" id="VAJM01000010">
    <property type="protein sequence ID" value="TLM89986.1"/>
    <property type="molecule type" value="Genomic_DNA"/>
</dbReference>
<dbReference type="GO" id="GO:0004180">
    <property type="term" value="F:carboxypeptidase activity"/>
    <property type="evidence" value="ECO:0007669"/>
    <property type="project" value="UniProtKB-KW"/>
</dbReference>
<name>A0A5R8WLQ1_9BACT</name>